<protein>
    <submittedName>
        <fullName evidence="1">DUF3800 domain-containing protein</fullName>
    </submittedName>
</protein>
<evidence type="ECO:0000313" key="2">
    <source>
        <dbReference type="Proteomes" id="UP000696931"/>
    </source>
</evidence>
<gene>
    <name evidence="1" type="ORF">HZA61_08100</name>
</gene>
<dbReference type="Pfam" id="PF12686">
    <property type="entry name" value="DUF3800"/>
    <property type="match status" value="1"/>
</dbReference>
<accession>A0A933SFI5</accession>
<dbReference type="Proteomes" id="UP000696931">
    <property type="component" value="Unassembled WGS sequence"/>
</dbReference>
<evidence type="ECO:0000313" key="1">
    <source>
        <dbReference type="EMBL" id="MBI5169433.1"/>
    </source>
</evidence>
<dbReference type="InterPro" id="IPR024524">
    <property type="entry name" value="DUF3800"/>
</dbReference>
<sequence length="252" mass="28804">MHFAYVDESGSVGSSGSKTFTLGCVLVEDGQWMHSIDGLIDFRRYLKQRFAVPVRSELKANWLVQNTGSIRELHLSERARRSIFQGHLRLIPKLGAKAFAVVIDKALLEQRKPGDDPRRKAWEFLIQRLERYSTKNGVFMSLFHDEGEARLIRQIVRRTRRAGSAGSMFNNERLHRPATRLLEDPNPRKSHESYFIQLADLVAYAAFRRAFPIQHAGRFEVVQSTAWDGIDAGLLREVSSQGPHPGIVLWPR</sequence>
<comment type="caution">
    <text evidence="1">The sequence shown here is derived from an EMBL/GenBank/DDBJ whole genome shotgun (WGS) entry which is preliminary data.</text>
</comment>
<organism evidence="1 2">
    <name type="scientific">Eiseniibacteriota bacterium</name>
    <dbReference type="NCBI Taxonomy" id="2212470"/>
    <lineage>
        <taxon>Bacteria</taxon>
        <taxon>Candidatus Eiseniibacteriota</taxon>
    </lineage>
</organism>
<dbReference type="EMBL" id="JACRIW010000053">
    <property type="protein sequence ID" value="MBI5169433.1"/>
    <property type="molecule type" value="Genomic_DNA"/>
</dbReference>
<name>A0A933SFI5_UNCEI</name>
<proteinExistence type="predicted"/>
<dbReference type="AlphaFoldDB" id="A0A933SFI5"/>
<reference evidence="1" key="1">
    <citation type="submission" date="2020-07" db="EMBL/GenBank/DDBJ databases">
        <title>Huge and variable diversity of episymbiotic CPR bacteria and DPANN archaea in groundwater ecosystems.</title>
        <authorList>
            <person name="He C.Y."/>
            <person name="Keren R."/>
            <person name="Whittaker M."/>
            <person name="Farag I.F."/>
            <person name="Doudna J."/>
            <person name="Cate J.H.D."/>
            <person name="Banfield J.F."/>
        </authorList>
    </citation>
    <scope>NUCLEOTIDE SEQUENCE</scope>
    <source>
        <strain evidence="1">NC_groundwater_1813_Pr3_B-0.1um_71_17</strain>
    </source>
</reference>